<evidence type="ECO:0000256" key="19">
    <source>
        <dbReference type="HAMAP-Rule" id="MF_00719"/>
    </source>
</evidence>
<accession>A0AAF0ZAS0</accession>
<dbReference type="HAMAP" id="MF_00719">
    <property type="entry name" value="CobS"/>
    <property type="match status" value="1"/>
</dbReference>
<gene>
    <name evidence="19 20" type="primary">cobS</name>
    <name evidence="20" type="ORF">SAY89_14945</name>
</gene>
<evidence type="ECO:0000256" key="2">
    <source>
        <dbReference type="ARBA" id="ARBA00004651"/>
    </source>
</evidence>
<dbReference type="AlphaFoldDB" id="A0AAF0ZAS0"/>
<feature type="transmembrane region" description="Helical" evidence="19">
    <location>
        <begin position="64"/>
        <end position="87"/>
    </location>
</feature>
<evidence type="ECO:0000256" key="18">
    <source>
        <dbReference type="ARBA" id="ARBA00049504"/>
    </source>
</evidence>
<sequence length="252" mass="27806">MKNFVSSFFGAVIFYSRIPLPSFISISFFKIALWLPWIGVLLASLLSVFALILDVIGFPPLTKIVLLVFAWICVTGGLHFDGAIDAGDAWGVQGDQKKRLEVMQDSRVGAYGLISGIFLVLLKIVSLYELSIPLWWGLMISMSWGRWGQLGAIALYPYVREEGKGAFLKKDLNFPLDGIIGSLFIIFLIIIQIYFLGNSLTQVITTNIIGASISLMMGWLIQKPLGGHTGDTYGATVEWSEALILCFLSIKS</sequence>
<comment type="function">
    <text evidence="14 19">Joins adenosylcobinamide-GDP and alpha-ribazole to generate adenosylcobalamin (Ado-cobalamin). Also synthesizes adenosylcobalamin 5'-phosphate from adenosylcobinamide-GDP and alpha-ribazole 5'-phosphate.</text>
</comment>
<feature type="transmembrane region" description="Helical" evidence="19">
    <location>
        <begin position="108"/>
        <end position="128"/>
    </location>
</feature>
<keyword evidence="13 19" id="KW-0472">Membrane</keyword>
<dbReference type="RefSeq" id="WP_015220244.1">
    <property type="nucleotide sequence ID" value="NZ_CP138348.1"/>
</dbReference>
<evidence type="ECO:0000256" key="5">
    <source>
        <dbReference type="ARBA" id="ARBA00013200"/>
    </source>
</evidence>
<keyword evidence="10 19" id="KW-0812">Transmembrane</keyword>
<keyword evidence="8 19" id="KW-0169">Cobalamin biosynthesis</keyword>
<evidence type="ECO:0000256" key="11">
    <source>
        <dbReference type="ARBA" id="ARBA00022842"/>
    </source>
</evidence>
<evidence type="ECO:0000256" key="16">
    <source>
        <dbReference type="ARBA" id="ARBA00032853"/>
    </source>
</evidence>
<keyword evidence="11 19" id="KW-0460">Magnesium</keyword>
<dbReference type="GO" id="GO:0009236">
    <property type="term" value="P:cobalamin biosynthetic process"/>
    <property type="evidence" value="ECO:0007669"/>
    <property type="project" value="UniProtKB-UniRule"/>
</dbReference>
<organism evidence="20">
    <name type="scientific">Cyanobacterium aponinum AL20115</name>
    <dbReference type="NCBI Taxonomy" id="3090662"/>
    <lineage>
        <taxon>Bacteria</taxon>
        <taxon>Bacillati</taxon>
        <taxon>Cyanobacteriota</taxon>
        <taxon>Cyanophyceae</taxon>
        <taxon>Oscillatoriophycideae</taxon>
        <taxon>Chroococcales</taxon>
        <taxon>Geminocystaceae</taxon>
        <taxon>Cyanobacterium</taxon>
    </lineage>
</organism>
<proteinExistence type="inferred from homology"/>
<evidence type="ECO:0000256" key="9">
    <source>
        <dbReference type="ARBA" id="ARBA00022679"/>
    </source>
</evidence>
<protein>
    <recommendedName>
        <fullName evidence="6 19">Adenosylcobinamide-GDP ribazoletransferase</fullName>
        <ecNumber evidence="5 19">2.7.8.26</ecNumber>
    </recommendedName>
    <alternativeName>
        <fullName evidence="16 19">Cobalamin synthase</fullName>
    </alternativeName>
    <alternativeName>
        <fullName evidence="15 19">Cobalamin-5'-phosphate synthase</fullName>
    </alternativeName>
</protein>
<reference evidence="20" key="1">
    <citation type="submission" date="2023-11" db="EMBL/GenBank/DDBJ databases">
        <title>Genome sequence of Cyanobacterium aponinum BCRC AL20115.</title>
        <authorList>
            <person name="Chang H.-Y."/>
            <person name="Lin K.-M."/>
            <person name="Hsueh H.-T."/>
            <person name="Chu H.-A."/>
            <person name="Kuo C.-H."/>
        </authorList>
    </citation>
    <scope>NUCLEOTIDE SEQUENCE</scope>
    <source>
        <strain evidence="20">AL20115</strain>
    </source>
</reference>
<dbReference type="PANTHER" id="PTHR34148:SF1">
    <property type="entry name" value="ADENOSYLCOBINAMIDE-GDP RIBAZOLETRANSFERASE"/>
    <property type="match status" value="1"/>
</dbReference>
<comment type="catalytic activity">
    <reaction evidence="18 19">
        <text>alpha-ribazole 5'-phosphate + adenosylcob(III)inamide-GDP = adenosylcob(III)alamin 5'-phosphate + GMP + H(+)</text>
        <dbReference type="Rhea" id="RHEA:23560"/>
        <dbReference type="ChEBI" id="CHEBI:15378"/>
        <dbReference type="ChEBI" id="CHEBI:57918"/>
        <dbReference type="ChEBI" id="CHEBI:58115"/>
        <dbReference type="ChEBI" id="CHEBI:60487"/>
        <dbReference type="ChEBI" id="CHEBI:60493"/>
        <dbReference type="EC" id="2.7.8.26"/>
    </reaction>
</comment>
<evidence type="ECO:0000256" key="7">
    <source>
        <dbReference type="ARBA" id="ARBA00022475"/>
    </source>
</evidence>
<feature type="transmembrane region" description="Helical" evidence="19">
    <location>
        <begin position="31"/>
        <end position="52"/>
    </location>
</feature>
<dbReference type="PANTHER" id="PTHR34148">
    <property type="entry name" value="ADENOSYLCOBINAMIDE-GDP RIBAZOLETRANSFERASE"/>
    <property type="match status" value="1"/>
</dbReference>
<dbReference type="GO" id="GO:0051073">
    <property type="term" value="F:adenosylcobinamide-GDP ribazoletransferase activity"/>
    <property type="evidence" value="ECO:0007669"/>
    <property type="project" value="UniProtKB-UniRule"/>
</dbReference>
<feature type="transmembrane region" description="Helical" evidence="19">
    <location>
        <begin position="179"/>
        <end position="197"/>
    </location>
</feature>
<dbReference type="GO" id="GO:0005886">
    <property type="term" value="C:plasma membrane"/>
    <property type="evidence" value="ECO:0007669"/>
    <property type="project" value="UniProtKB-SubCell"/>
</dbReference>
<evidence type="ECO:0000256" key="8">
    <source>
        <dbReference type="ARBA" id="ARBA00022573"/>
    </source>
</evidence>
<evidence type="ECO:0000313" key="20">
    <source>
        <dbReference type="EMBL" id="WPF88080.1"/>
    </source>
</evidence>
<comment type="subcellular location">
    <subcellularLocation>
        <location evidence="2 19">Cell membrane</location>
        <topology evidence="2 19">Multi-pass membrane protein</topology>
    </subcellularLocation>
</comment>
<evidence type="ECO:0000256" key="17">
    <source>
        <dbReference type="ARBA" id="ARBA00048623"/>
    </source>
</evidence>
<keyword evidence="12 19" id="KW-1133">Transmembrane helix</keyword>
<evidence type="ECO:0000256" key="4">
    <source>
        <dbReference type="ARBA" id="ARBA00010561"/>
    </source>
</evidence>
<feature type="transmembrane region" description="Helical" evidence="19">
    <location>
        <begin position="203"/>
        <end position="221"/>
    </location>
</feature>
<dbReference type="NCBIfam" id="TIGR00317">
    <property type="entry name" value="cobS"/>
    <property type="match status" value="1"/>
</dbReference>
<evidence type="ECO:0000256" key="14">
    <source>
        <dbReference type="ARBA" id="ARBA00025228"/>
    </source>
</evidence>
<evidence type="ECO:0000256" key="1">
    <source>
        <dbReference type="ARBA" id="ARBA00001946"/>
    </source>
</evidence>
<comment type="similarity">
    <text evidence="4 19">Belongs to the CobS family.</text>
</comment>
<comment type="pathway">
    <text evidence="3 19">Cofactor biosynthesis; adenosylcobalamin biosynthesis; adenosylcobalamin from cob(II)yrinate a,c-diamide: step 7/7.</text>
</comment>
<comment type="cofactor">
    <cofactor evidence="1 19">
        <name>Mg(2+)</name>
        <dbReference type="ChEBI" id="CHEBI:18420"/>
    </cofactor>
</comment>
<dbReference type="GO" id="GO:0008818">
    <property type="term" value="F:cobalamin 5'-phosphate synthase activity"/>
    <property type="evidence" value="ECO:0007669"/>
    <property type="project" value="UniProtKB-UniRule"/>
</dbReference>
<evidence type="ECO:0000256" key="3">
    <source>
        <dbReference type="ARBA" id="ARBA00004663"/>
    </source>
</evidence>
<name>A0AAF0ZAS0_9CHRO</name>
<dbReference type="InterPro" id="IPR003805">
    <property type="entry name" value="CobS"/>
</dbReference>
<dbReference type="EMBL" id="CP138348">
    <property type="protein sequence ID" value="WPF88080.1"/>
    <property type="molecule type" value="Genomic_DNA"/>
</dbReference>
<keyword evidence="7 19" id="KW-1003">Cell membrane</keyword>
<evidence type="ECO:0000256" key="12">
    <source>
        <dbReference type="ARBA" id="ARBA00022989"/>
    </source>
</evidence>
<dbReference type="Pfam" id="PF02654">
    <property type="entry name" value="CobS"/>
    <property type="match status" value="1"/>
</dbReference>
<evidence type="ECO:0000256" key="10">
    <source>
        <dbReference type="ARBA" id="ARBA00022692"/>
    </source>
</evidence>
<evidence type="ECO:0000256" key="15">
    <source>
        <dbReference type="ARBA" id="ARBA00032605"/>
    </source>
</evidence>
<evidence type="ECO:0000256" key="6">
    <source>
        <dbReference type="ARBA" id="ARBA00015850"/>
    </source>
</evidence>
<dbReference type="EC" id="2.7.8.26" evidence="5 19"/>
<comment type="catalytic activity">
    <reaction evidence="17 19">
        <text>alpha-ribazole + adenosylcob(III)inamide-GDP = adenosylcob(III)alamin + GMP + H(+)</text>
        <dbReference type="Rhea" id="RHEA:16049"/>
        <dbReference type="ChEBI" id="CHEBI:10329"/>
        <dbReference type="ChEBI" id="CHEBI:15378"/>
        <dbReference type="ChEBI" id="CHEBI:18408"/>
        <dbReference type="ChEBI" id="CHEBI:58115"/>
        <dbReference type="ChEBI" id="CHEBI:60487"/>
        <dbReference type="EC" id="2.7.8.26"/>
    </reaction>
</comment>
<evidence type="ECO:0000256" key="13">
    <source>
        <dbReference type="ARBA" id="ARBA00023136"/>
    </source>
</evidence>
<keyword evidence="9 19" id="KW-0808">Transferase</keyword>
<feature type="transmembrane region" description="Helical" evidence="19">
    <location>
        <begin position="6"/>
        <end position="24"/>
    </location>
</feature>